<dbReference type="EMBL" id="JAPQKQ010000005">
    <property type="protein sequence ID" value="KAJ5196046.1"/>
    <property type="molecule type" value="Genomic_DNA"/>
</dbReference>
<reference evidence="2" key="2">
    <citation type="journal article" date="2023" name="IMA Fungus">
        <title>Comparative genomic study of the Penicillium genus elucidates a diverse pangenome and 15 lateral gene transfer events.</title>
        <authorList>
            <person name="Petersen C."/>
            <person name="Sorensen T."/>
            <person name="Nielsen M.R."/>
            <person name="Sondergaard T.E."/>
            <person name="Sorensen J.L."/>
            <person name="Fitzpatrick D.A."/>
            <person name="Frisvad J.C."/>
            <person name="Nielsen K.L."/>
        </authorList>
    </citation>
    <scope>NUCLEOTIDE SEQUENCE</scope>
    <source>
        <strain evidence="2">IBT 20477</strain>
    </source>
</reference>
<dbReference type="InterPro" id="IPR029063">
    <property type="entry name" value="SAM-dependent_MTases_sf"/>
</dbReference>
<reference evidence="2" key="1">
    <citation type="submission" date="2022-11" db="EMBL/GenBank/DDBJ databases">
        <authorList>
            <person name="Petersen C."/>
        </authorList>
    </citation>
    <scope>NUCLEOTIDE SEQUENCE</scope>
    <source>
        <strain evidence="2">IBT 20477</strain>
    </source>
</reference>
<dbReference type="AlphaFoldDB" id="A0A9W9MAM4"/>
<name>A0A9W9MAM4_9EURO</name>
<protein>
    <recommendedName>
        <fullName evidence="4">Methyltransferase domain-containing protein</fullName>
    </recommendedName>
</protein>
<dbReference type="Proteomes" id="UP001150942">
    <property type="component" value="Unassembled WGS sequence"/>
</dbReference>
<feature type="region of interest" description="Disordered" evidence="1">
    <location>
        <begin position="470"/>
        <end position="491"/>
    </location>
</feature>
<accession>A0A9W9MAM4</accession>
<gene>
    <name evidence="2" type="ORF">N7449_006525</name>
</gene>
<sequence>MGARRPSLTDSVTDYPVENGRTYHRYHEGAYVYPNDEQEIDRLDMQHHMFKMAMDGKLFRVPLQDPKHILDIGTGSGIWPIEMSALFPNTEITGTDLSPVQPTEVPPNVHFLIDDATEEEWLWSKNYFDFIHTGHMTGAMPSFKRVLRQAFKHLKPGAYMECHELDPKPKCDDDTMPPENRDGGYSAFAMHDWVDLNVRSGRDADPPRQFRIAHRIAQWMKDIGFVDVEQRLSKIPTNTWPEDEKLKTIGAWSENNWLDALSGWSYKPFLALGWSKPEIEVFLVDVRKSIQDRSVHAYMDFYVVTGRKPLPSESSRQESESCHAKVDSECLRQAQDSNRPAHAIANPMSFGRHAYRHALKPPAAATLDHPWISDDLLAATFRRFANGQRRHGSCVPGPLEARRRLAKRRNTALASIGGGPAEDIACLFGRNGREHMKWTDHPWQRAPLETQSFVDHSFGPPEVPFAFSDQNPEPGPEPSEFHTTHSLPPYFTKSDQATRERMLEGFLDGNNWGIEDARDFTRRLRIDLHREPRYSRQIFERLLSRSDPDLTEAIAFLDDPFLNTRGSGNYAAAVEIFVRTKTKRGKRTAVLNAINRALELGLISTDEICLIITALPNIIVERNKTLGSWDHKALLKHYRAMWKAIGCCNILGYHDLDRSIVDAWLGELLRTRSFRFAEELIIETHDADSRSQWPSALVQAWLESMDVDSETSLPFPDKIFSQLDVNSAADCVIRVTESLASSSADRVSRNQLLERWRDCLANAEVISTVAKSQVWFDFPLPCVQTQIKHAPLSHSTQRQIILRLWLLRTLGRSTGPMYNQSARATDQPIYSLLNLYETVIQDTSGSFYPNFMREIHDLDLPYNSLLLLALNKKGKSSITRTTRKTLEQLETSQLSLAEVWTTPSIYKGIQKLFHTTFDEMFHRMNLTSPDTVEEILNVVRSGDSKNIWPILRLLNNNTPFKVSLHKAWQPIPHPDEKVLVRYHPAPRDSRCPDPHAAVDLINQLAVALSCCRHLTPCQSFHMVHWLYGYLRRHGGPVDPEFVRAMYHAGVVRYRRDGRRISATQYEYIRWIVGKFESSEVIEELTALPQIGESRVDRQ</sequence>
<dbReference type="SUPFAM" id="SSF53335">
    <property type="entry name" value="S-adenosyl-L-methionine-dependent methyltransferases"/>
    <property type="match status" value="1"/>
</dbReference>
<dbReference type="GO" id="GO:0008168">
    <property type="term" value="F:methyltransferase activity"/>
    <property type="evidence" value="ECO:0007669"/>
    <property type="project" value="TreeGrafter"/>
</dbReference>
<dbReference type="Pfam" id="PF13489">
    <property type="entry name" value="Methyltransf_23"/>
    <property type="match status" value="1"/>
</dbReference>
<evidence type="ECO:0000256" key="1">
    <source>
        <dbReference type="SAM" id="MobiDB-lite"/>
    </source>
</evidence>
<organism evidence="2 3">
    <name type="scientific">Penicillium cf. viridicatum</name>
    <dbReference type="NCBI Taxonomy" id="2972119"/>
    <lineage>
        <taxon>Eukaryota</taxon>
        <taxon>Fungi</taxon>
        <taxon>Dikarya</taxon>
        <taxon>Ascomycota</taxon>
        <taxon>Pezizomycotina</taxon>
        <taxon>Eurotiomycetes</taxon>
        <taxon>Eurotiomycetidae</taxon>
        <taxon>Eurotiales</taxon>
        <taxon>Aspergillaceae</taxon>
        <taxon>Penicillium</taxon>
    </lineage>
</organism>
<dbReference type="OrthoDB" id="2013972at2759"/>
<evidence type="ECO:0000313" key="2">
    <source>
        <dbReference type="EMBL" id="KAJ5196046.1"/>
    </source>
</evidence>
<dbReference type="PANTHER" id="PTHR43591:SF10">
    <property type="entry name" value="ABC TRANSMEMBRANE TYPE-1 DOMAIN-CONTAINING PROTEIN-RELATED"/>
    <property type="match status" value="1"/>
</dbReference>
<evidence type="ECO:0008006" key="4">
    <source>
        <dbReference type="Google" id="ProtNLM"/>
    </source>
</evidence>
<dbReference type="PANTHER" id="PTHR43591">
    <property type="entry name" value="METHYLTRANSFERASE"/>
    <property type="match status" value="1"/>
</dbReference>
<dbReference type="Gene3D" id="3.40.50.150">
    <property type="entry name" value="Vaccinia Virus protein VP39"/>
    <property type="match status" value="1"/>
</dbReference>
<comment type="caution">
    <text evidence="2">The sequence shown here is derived from an EMBL/GenBank/DDBJ whole genome shotgun (WGS) entry which is preliminary data.</text>
</comment>
<dbReference type="CDD" id="cd02440">
    <property type="entry name" value="AdoMet_MTases"/>
    <property type="match status" value="1"/>
</dbReference>
<keyword evidence="3" id="KW-1185">Reference proteome</keyword>
<evidence type="ECO:0000313" key="3">
    <source>
        <dbReference type="Proteomes" id="UP001150942"/>
    </source>
</evidence>
<proteinExistence type="predicted"/>